<feature type="signal peptide" evidence="11">
    <location>
        <begin position="1"/>
        <end position="25"/>
    </location>
</feature>
<feature type="domain" description="A20-type" evidence="12">
    <location>
        <begin position="500"/>
        <end position="534"/>
    </location>
</feature>
<evidence type="ECO:0000256" key="1">
    <source>
        <dbReference type="ARBA" id="ARBA00004502"/>
    </source>
</evidence>
<keyword evidence="5" id="KW-0479">Metal-binding</keyword>
<dbReference type="PANTHER" id="PTHR14024:SF11">
    <property type="entry name" value="PERILIPIN-3"/>
    <property type="match status" value="1"/>
</dbReference>
<keyword evidence="8" id="KW-0007">Acetylation</keyword>
<dbReference type="PROSITE" id="PS51036">
    <property type="entry name" value="ZF_A20"/>
    <property type="match status" value="1"/>
</dbReference>
<evidence type="ECO:0000256" key="3">
    <source>
        <dbReference type="ARBA" id="ARBA00022553"/>
    </source>
</evidence>
<dbReference type="GO" id="GO:0005829">
    <property type="term" value="C:cytosol"/>
    <property type="evidence" value="ECO:0007669"/>
    <property type="project" value="TreeGrafter"/>
</dbReference>
<evidence type="ECO:0000256" key="6">
    <source>
        <dbReference type="ARBA" id="ARBA00022771"/>
    </source>
</evidence>
<dbReference type="SUPFAM" id="SSF109775">
    <property type="entry name" value="Mannose-6-phosphate receptor binding protein 1 (Tip47), C-terminal domain"/>
    <property type="match status" value="1"/>
</dbReference>
<evidence type="ECO:0000256" key="4">
    <source>
        <dbReference type="ARBA" id="ARBA00022677"/>
    </source>
</evidence>
<dbReference type="SMART" id="SM00154">
    <property type="entry name" value="ZnF_AN1"/>
    <property type="match status" value="1"/>
</dbReference>
<feature type="compositionally biased region" description="Low complexity" evidence="10">
    <location>
        <begin position="564"/>
        <end position="594"/>
    </location>
</feature>
<dbReference type="PANTHER" id="PTHR14024">
    <property type="entry name" value="PERILIPIN"/>
    <property type="match status" value="1"/>
</dbReference>
<keyword evidence="3" id="KW-0597">Phosphoprotein</keyword>
<evidence type="ECO:0000256" key="11">
    <source>
        <dbReference type="SAM" id="SignalP"/>
    </source>
</evidence>
<dbReference type="Proteomes" id="UP001497482">
    <property type="component" value="Chromosome 2"/>
</dbReference>
<evidence type="ECO:0000259" key="12">
    <source>
        <dbReference type="PROSITE" id="PS51036"/>
    </source>
</evidence>
<gene>
    <name evidence="14" type="ORF">KC01_LOCUS21847</name>
</gene>
<name>A0AAV2KSP2_KNICA</name>
<keyword evidence="7" id="KW-0862">Zinc</keyword>
<dbReference type="PROSITE" id="PS51039">
    <property type="entry name" value="ZF_AN1"/>
    <property type="match status" value="1"/>
</dbReference>
<dbReference type="FunFam" id="1.20.5.4770:FF:000001">
    <property type="entry name" value="Zinc finger AN1-type containing 6"/>
    <property type="match status" value="1"/>
</dbReference>
<dbReference type="GO" id="GO:0003677">
    <property type="term" value="F:DNA binding"/>
    <property type="evidence" value="ECO:0007669"/>
    <property type="project" value="InterPro"/>
</dbReference>
<keyword evidence="15" id="KW-1185">Reference proteome</keyword>
<dbReference type="EMBL" id="OZ035824">
    <property type="protein sequence ID" value="CAL1592619.1"/>
    <property type="molecule type" value="Genomic_DNA"/>
</dbReference>
<feature type="compositionally biased region" description="Polar residues" evidence="10">
    <location>
        <begin position="595"/>
        <end position="606"/>
    </location>
</feature>
<feature type="chain" id="PRO_5043494898" evidence="11">
    <location>
        <begin position="26"/>
        <end position="715"/>
    </location>
</feature>
<comment type="subcellular location">
    <subcellularLocation>
        <location evidence="1">Lipid droplet</location>
    </subcellularLocation>
</comment>
<keyword evidence="11" id="KW-0732">Signal</keyword>
<dbReference type="SMART" id="SM00259">
    <property type="entry name" value="ZnF_A20"/>
    <property type="match status" value="1"/>
</dbReference>
<dbReference type="GO" id="GO:0005811">
    <property type="term" value="C:lipid droplet"/>
    <property type="evidence" value="ECO:0007669"/>
    <property type="project" value="UniProtKB-SubCell"/>
</dbReference>
<dbReference type="GO" id="GO:0019915">
    <property type="term" value="P:lipid storage"/>
    <property type="evidence" value="ECO:0007669"/>
    <property type="project" value="TreeGrafter"/>
</dbReference>
<evidence type="ECO:0000313" key="15">
    <source>
        <dbReference type="Proteomes" id="UP001497482"/>
    </source>
</evidence>
<dbReference type="Pfam" id="PF03036">
    <property type="entry name" value="Perilipin"/>
    <property type="match status" value="1"/>
</dbReference>
<feature type="region of interest" description="Disordered" evidence="10">
    <location>
        <begin position="338"/>
        <end position="357"/>
    </location>
</feature>
<keyword evidence="6 9" id="KW-0863">Zinc-finger</keyword>
<dbReference type="SUPFAM" id="SSF57716">
    <property type="entry name" value="Glucocorticoid receptor-like (DNA-binding domain)"/>
    <property type="match status" value="1"/>
</dbReference>
<proteinExistence type="inferred from homology"/>
<evidence type="ECO:0000256" key="10">
    <source>
        <dbReference type="SAM" id="MobiDB-lite"/>
    </source>
</evidence>
<dbReference type="InterPro" id="IPR000058">
    <property type="entry name" value="Znf_AN1"/>
</dbReference>
<reference evidence="14 15" key="1">
    <citation type="submission" date="2024-04" db="EMBL/GenBank/DDBJ databases">
        <authorList>
            <person name="Waldvogel A.-M."/>
            <person name="Schoenle A."/>
        </authorList>
    </citation>
    <scope>NUCLEOTIDE SEQUENCE [LARGE SCALE GENOMIC DNA]</scope>
</reference>
<protein>
    <submittedName>
        <fullName evidence="14">Uncharacterized protein</fullName>
    </submittedName>
</protein>
<sequence>MRKVLTSQWVAFCLGLLNLLHTLHTHTHTHTQQQGPRSSQRLTRALTMADQSGKPTESGATEAVHANGDQQTVVARVGNLPLVSSACGAVSSAYTSTKDNVPLLKGVMDVAESGVRTLGAAATTGSKPLLDYIEPQLATVNEYAMKGLDKVEENLPILHKPADKVVSDTMGMVYQSVAGAKDAVVGTLWGGMVSAVSGGFSTVMGTSLGQMVSSGMGMALRRSEDWVDQNLPLSERELAALAEPANGEVSTTTASPPGSPSYFVRLGKLSAKVQERAREQSMIRAQQAKEATYTAMTQISSTLDLLEKARKGPGSTPDQADGASEQLTQRWTEWQQVQADAEHTEPEPEQQQGKDEKEKLEWQALSMVRGLSNQLKSACSSVVSSAQGLPGAVQEQLSSAIQSAEELRTSLGNTSSLTPVLLERSRQHLTQVQKSLDGVMEYLTHNTPLNWLVGPFAPQLTEKEDKDPKLGHRFRHIDHRNIISHPPPPCWSMAQETNQTQVPMLCTMGCGFYGNPRTNGMCSVCYKEHLQRQQGGGRSSPPGEKVTTSPTGSPGLPGVTVNVESTTSEPITETEPPAGTPPEEQASSPSSPSPVTQQMTEMSISQEPAPVDSDRAEAEEGEEESTSGSTDQVGETAQASSDGEQTPDKNKKKNRCFSCRKKVGLTGFDCRCGNLFCAIHRYSDKHDCPYDYRSAAAARIRKENPIVVAEKIQKL</sequence>
<dbReference type="AlphaFoldDB" id="A0AAV2KSP2"/>
<evidence type="ECO:0000259" key="13">
    <source>
        <dbReference type="PROSITE" id="PS51039"/>
    </source>
</evidence>
<dbReference type="Gene3D" id="4.10.1110.10">
    <property type="entry name" value="AN1-like Zinc finger"/>
    <property type="match status" value="1"/>
</dbReference>
<comment type="similarity">
    <text evidence="2">Belongs to the perilipin family.</text>
</comment>
<keyword evidence="4" id="KW-0551">Lipid droplet</keyword>
<dbReference type="InterPro" id="IPR004279">
    <property type="entry name" value="Perilipin"/>
</dbReference>
<accession>A0AAV2KSP2</accession>
<evidence type="ECO:0000256" key="7">
    <source>
        <dbReference type="ARBA" id="ARBA00022833"/>
    </source>
</evidence>
<dbReference type="FunFam" id="4.10.1110.10:FF:000001">
    <property type="entry name" value="Zinc finger AN1-type containing 6"/>
    <property type="match status" value="1"/>
</dbReference>
<dbReference type="Gene3D" id="1.20.120.340">
    <property type="entry name" value="Flagellar protein FliS"/>
    <property type="match status" value="1"/>
</dbReference>
<dbReference type="Pfam" id="PF01754">
    <property type="entry name" value="zf-A20"/>
    <property type="match status" value="1"/>
</dbReference>
<feature type="compositionally biased region" description="Basic and acidic residues" evidence="10">
    <location>
        <begin position="340"/>
        <end position="357"/>
    </location>
</feature>
<evidence type="ECO:0000256" key="9">
    <source>
        <dbReference type="PROSITE-ProRule" id="PRU00449"/>
    </source>
</evidence>
<dbReference type="GO" id="GO:0008270">
    <property type="term" value="F:zinc ion binding"/>
    <property type="evidence" value="ECO:0007669"/>
    <property type="project" value="UniProtKB-KW"/>
</dbReference>
<evidence type="ECO:0000256" key="8">
    <source>
        <dbReference type="ARBA" id="ARBA00022990"/>
    </source>
</evidence>
<evidence type="ECO:0000256" key="2">
    <source>
        <dbReference type="ARBA" id="ARBA00006311"/>
    </source>
</evidence>
<feature type="domain" description="AN1-type" evidence="13">
    <location>
        <begin position="650"/>
        <end position="696"/>
    </location>
</feature>
<organism evidence="14 15">
    <name type="scientific">Knipowitschia caucasica</name>
    <name type="common">Caucasian dwarf goby</name>
    <name type="synonym">Pomatoschistus caucasicus</name>
    <dbReference type="NCBI Taxonomy" id="637954"/>
    <lineage>
        <taxon>Eukaryota</taxon>
        <taxon>Metazoa</taxon>
        <taxon>Chordata</taxon>
        <taxon>Craniata</taxon>
        <taxon>Vertebrata</taxon>
        <taxon>Euteleostomi</taxon>
        <taxon>Actinopterygii</taxon>
        <taxon>Neopterygii</taxon>
        <taxon>Teleostei</taxon>
        <taxon>Neoteleostei</taxon>
        <taxon>Acanthomorphata</taxon>
        <taxon>Gobiaria</taxon>
        <taxon>Gobiiformes</taxon>
        <taxon>Gobioidei</taxon>
        <taxon>Gobiidae</taxon>
        <taxon>Gobiinae</taxon>
        <taxon>Knipowitschia</taxon>
    </lineage>
</organism>
<dbReference type="Gene3D" id="1.20.5.4770">
    <property type="match status" value="1"/>
</dbReference>
<feature type="compositionally biased region" description="Polar residues" evidence="10">
    <location>
        <begin position="631"/>
        <end position="644"/>
    </location>
</feature>
<dbReference type="InterPro" id="IPR035896">
    <property type="entry name" value="AN1-like_Znf"/>
</dbReference>
<dbReference type="InterPro" id="IPR002653">
    <property type="entry name" value="Znf_A20"/>
</dbReference>
<evidence type="ECO:0000256" key="5">
    <source>
        <dbReference type="ARBA" id="ARBA00022723"/>
    </source>
</evidence>
<evidence type="ECO:0000313" key="14">
    <source>
        <dbReference type="EMBL" id="CAL1592619.1"/>
    </source>
</evidence>
<dbReference type="SUPFAM" id="SSF118310">
    <property type="entry name" value="AN1-like Zinc finger"/>
    <property type="match status" value="1"/>
</dbReference>
<feature type="region of interest" description="Disordered" evidence="10">
    <location>
        <begin position="533"/>
        <end position="653"/>
    </location>
</feature>
<dbReference type="GO" id="GO:0010890">
    <property type="term" value="P:positive regulation of triglyceride storage"/>
    <property type="evidence" value="ECO:0007669"/>
    <property type="project" value="TreeGrafter"/>
</dbReference>
<dbReference type="Pfam" id="PF01428">
    <property type="entry name" value="zf-AN1"/>
    <property type="match status" value="1"/>
</dbReference>